<dbReference type="AlphaFoldDB" id="A0AA37W231"/>
<feature type="chain" id="PRO_5041414283" evidence="1">
    <location>
        <begin position="22"/>
        <end position="115"/>
    </location>
</feature>
<keyword evidence="3" id="KW-1185">Reference proteome</keyword>
<keyword evidence="1" id="KW-0732">Signal</keyword>
<organism evidence="2 3">
    <name type="scientific">Paraferrimonas sedimenticola</name>
    <dbReference type="NCBI Taxonomy" id="375674"/>
    <lineage>
        <taxon>Bacteria</taxon>
        <taxon>Pseudomonadati</taxon>
        <taxon>Pseudomonadota</taxon>
        <taxon>Gammaproteobacteria</taxon>
        <taxon>Alteromonadales</taxon>
        <taxon>Ferrimonadaceae</taxon>
        <taxon>Paraferrimonas</taxon>
    </lineage>
</organism>
<dbReference type="Proteomes" id="UP001161422">
    <property type="component" value="Unassembled WGS sequence"/>
</dbReference>
<accession>A0AA37W231</accession>
<reference evidence="2" key="1">
    <citation type="journal article" date="2014" name="Int. J. Syst. Evol. Microbiol.">
        <title>Complete genome sequence of Corynebacterium casei LMG S-19264T (=DSM 44701T), isolated from a smear-ripened cheese.</title>
        <authorList>
            <consortium name="US DOE Joint Genome Institute (JGI-PGF)"/>
            <person name="Walter F."/>
            <person name="Albersmeier A."/>
            <person name="Kalinowski J."/>
            <person name="Ruckert C."/>
        </authorList>
    </citation>
    <scope>NUCLEOTIDE SEQUENCE</scope>
    <source>
        <strain evidence="2">NBRC 101628</strain>
    </source>
</reference>
<evidence type="ECO:0000313" key="3">
    <source>
        <dbReference type="Proteomes" id="UP001161422"/>
    </source>
</evidence>
<proteinExistence type="predicted"/>
<evidence type="ECO:0000313" key="2">
    <source>
        <dbReference type="EMBL" id="GLP97257.1"/>
    </source>
</evidence>
<sequence length="115" mass="12830">MKKLSAVLAALVITMSGSAFANNSGSDQELDELYFRFVTSSKIVDTCIAEGMAPSKARPMFDWIAYQDSQDLFDDRSLQDYEAAQQDANEFLAKTDSQTLNQYCDELTAMVQHPN</sequence>
<protein>
    <submittedName>
        <fullName evidence="2">Uncharacterized protein</fullName>
    </submittedName>
</protein>
<evidence type="ECO:0000256" key="1">
    <source>
        <dbReference type="SAM" id="SignalP"/>
    </source>
</evidence>
<comment type="caution">
    <text evidence="2">The sequence shown here is derived from an EMBL/GenBank/DDBJ whole genome shotgun (WGS) entry which is preliminary data.</text>
</comment>
<name>A0AA37W231_9GAMM</name>
<dbReference type="EMBL" id="BSNC01000006">
    <property type="protein sequence ID" value="GLP97257.1"/>
    <property type="molecule type" value="Genomic_DNA"/>
</dbReference>
<reference evidence="2" key="2">
    <citation type="submission" date="2023-01" db="EMBL/GenBank/DDBJ databases">
        <title>Draft genome sequence of Paraferrimonas sedimenticola strain NBRC 101628.</title>
        <authorList>
            <person name="Sun Q."/>
            <person name="Mori K."/>
        </authorList>
    </citation>
    <scope>NUCLEOTIDE SEQUENCE</scope>
    <source>
        <strain evidence="2">NBRC 101628</strain>
    </source>
</reference>
<dbReference type="RefSeq" id="WP_095504885.1">
    <property type="nucleotide sequence ID" value="NZ_BSNC01000006.1"/>
</dbReference>
<gene>
    <name evidence="2" type="ORF">GCM10007895_25640</name>
</gene>
<feature type="signal peptide" evidence="1">
    <location>
        <begin position="1"/>
        <end position="21"/>
    </location>
</feature>